<dbReference type="AlphaFoldDB" id="A0A8H7RL83"/>
<dbReference type="Proteomes" id="UP000650833">
    <property type="component" value="Unassembled WGS sequence"/>
</dbReference>
<accession>A0A8H7RL83</accession>
<organism evidence="1 2">
    <name type="scientific">Mucor plumbeus</name>
    <dbReference type="NCBI Taxonomy" id="97098"/>
    <lineage>
        <taxon>Eukaryota</taxon>
        <taxon>Fungi</taxon>
        <taxon>Fungi incertae sedis</taxon>
        <taxon>Mucoromycota</taxon>
        <taxon>Mucoromycotina</taxon>
        <taxon>Mucoromycetes</taxon>
        <taxon>Mucorales</taxon>
        <taxon>Mucorineae</taxon>
        <taxon>Mucoraceae</taxon>
        <taxon>Mucor</taxon>
    </lineage>
</organism>
<comment type="caution">
    <text evidence="1">The sequence shown here is derived from an EMBL/GenBank/DDBJ whole genome shotgun (WGS) entry which is preliminary data.</text>
</comment>
<evidence type="ECO:0000313" key="2">
    <source>
        <dbReference type="Proteomes" id="UP000650833"/>
    </source>
</evidence>
<dbReference type="EMBL" id="JAEPRC010000051">
    <property type="protein sequence ID" value="KAG2212445.1"/>
    <property type="molecule type" value="Genomic_DNA"/>
</dbReference>
<reference evidence="1" key="1">
    <citation type="submission" date="2020-12" db="EMBL/GenBank/DDBJ databases">
        <title>Metabolic potential, ecology and presence of endohyphal bacteria is reflected in genomic diversity of Mucoromycotina.</title>
        <authorList>
            <person name="Muszewska A."/>
            <person name="Okrasinska A."/>
            <person name="Steczkiewicz K."/>
            <person name="Drgas O."/>
            <person name="Orlowska M."/>
            <person name="Perlinska-Lenart U."/>
            <person name="Aleksandrzak-Piekarczyk T."/>
            <person name="Szatraj K."/>
            <person name="Zielenkiewicz U."/>
            <person name="Pilsyk S."/>
            <person name="Malc E."/>
            <person name="Mieczkowski P."/>
            <person name="Kruszewska J.S."/>
            <person name="Biernat P."/>
            <person name="Pawlowska J."/>
        </authorList>
    </citation>
    <scope>NUCLEOTIDE SEQUENCE</scope>
    <source>
        <strain evidence="1">CBS 226.32</strain>
    </source>
</reference>
<proteinExistence type="predicted"/>
<gene>
    <name evidence="1" type="ORF">INT46_009136</name>
</gene>
<protein>
    <submittedName>
        <fullName evidence="1">Uncharacterized protein</fullName>
    </submittedName>
</protein>
<sequence>MKATFTEQYACLYCVVYKEDLDELGKYLLTIEAAFSKLEEEKKWKLSICKIVEDALYEFGKQCLVDHPACSMILDLQDENYLKECVFTEAEIEEIKIKNPIQFIIPIPKKFTTYINAFNRTHVKDLRAELLKAQDWEINYSIDKDHDLDWAKHTILSFVRLYESGNLKTVHNESWYNARVWSLIDTIFDDLKSLQVVRKASSAATTKRKNVDRVIGLKDKIARSSVGKVQHEHAYEYGVGETAIQYQNTKTLEEKVLKLPKTMKDMLDDLIIYKKKRPYQPYSADRPSAYITRITHLKDHHIASDVAFFGSTILPLLVLIWQVKQQIIKVKNHILSNQTQLNTSNSNDWLQSCLYQNADIVTPTTSTSEELVNKKRKADN</sequence>
<evidence type="ECO:0000313" key="1">
    <source>
        <dbReference type="EMBL" id="KAG2212445.1"/>
    </source>
</evidence>
<name>A0A8H7RL83_9FUNG</name>
<dbReference type="OrthoDB" id="5340906at2759"/>
<keyword evidence="2" id="KW-1185">Reference proteome</keyword>